<dbReference type="PROSITE" id="PS50042">
    <property type="entry name" value="CNMP_BINDING_3"/>
    <property type="match status" value="1"/>
</dbReference>
<dbReference type="Gene3D" id="2.60.120.10">
    <property type="entry name" value="Jelly Rolls"/>
    <property type="match status" value="1"/>
</dbReference>
<gene>
    <name evidence="2" type="ORF">OMO38_17170</name>
</gene>
<dbReference type="SUPFAM" id="SSF46785">
    <property type="entry name" value="Winged helix' DNA-binding domain"/>
    <property type="match status" value="1"/>
</dbReference>
<dbReference type="PANTHER" id="PTHR24567">
    <property type="entry name" value="CRP FAMILY TRANSCRIPTIONAL REGULATORY PROTEIN"/>
    <property type="match status" value="1"/>
</dbReference>
<dbReference type="Gene3D" id="1.10.10.10">
    <property type="entry name" value="Winged helix-like DNA-binding domain superfamily/Winged helix DNA-binding domain"/>
    <property type="match status" value="1"/>
</dbReference>
<feature type="domain" description="Cyclic nucleotide-binding" evidence="1">
    <location>
        <begin position="18"/>
        <end position="99"/>
    </location>
</feature>
<dbReference type="RefSeq" id="WP_264751416.1">
    <property type="nucleotide sequence ID" value="NZ_JAPDHW010000016.1"/>
</dbReference>
<accession>A0ABT3I2M6</accession>
<evidence type="ECO:0000259" key="1">
    <source>
        <dbReference type="PROSITE" id="PS50042"/>
    </source>
</evidence>
<dbReference type="SUPFAM" id="SSF51206">
    <property type="entry name" value="cAMP-binding domain-like"/>
    <property type="match status" value="1"/>
</dbReference>
<dbReference type="InterPro" id="IPR036388">
    <property type="entry name" value="WH-like_DNA-bd_sf"/>
</dbReference>
<dbReference type="InterPro" id="IPR050397">
    <property type="entry name" value="Env_Response_Regulators"/>
</dbReference>
<dbReference type="InterPro" id="IPR018490">
    <property type="entry name" value="cNMP-bd_dom_sf"/>
</dbReference>
<dbReference type="CDD" id="cd00038">
    <property type="entry name" value="CAP_ED"/>
    <property type="match status" value="1"/>
</dbReference>
<dbReference type="Proteomes" id="UP001163731">
    <property type="component" value="Unassembled WGS sequence"/>
</dbReference>
<keyword evidence="3" id="KW-1185">Reference proteome</keyword>
<sequence length="198" mass="23086">MIINEHVLLSHGADIFEYKRGECIFFEGSVPKYYYQIIKGVVKLTSLNKDGREFVHGFPFEGHCFGESYLFTDKNYAISAFAESKCHVIRIAKDAVFKIYSEYPDTLWNVVKYSADRLHFRYIISSFLSIGDPSSKIEILFKYLKTYFHGEADSLFVIPYTRKQIANLTGLRLETVVRVIKRMEASEQLQIINKKIYF</sequence>
<dbReference type="InterPro" id="IPR036390">
    <property type="entry name" value="WH_DNA-bd_sf"/>
</dbReference>
<evidence type="ECO:0000313" key="3">
    <source>
        <dbReference type="Proteomes" id="UP001163731"/>
    </source>
</evidence>
<organism evidence="2 3">
    <name type="scientific">Chryseobacterium kimseyorum</name>
    <dbReference type="NCBI Taxonomy" id="2984028"/>
    <lineage>
        <taxon>Bacteria</taxon>
        <taxon>Pseudomonadati</taxon>
        <taxon>Bacteroidota</taxon>
        <taxon>Flavobacteriia</taxon>
        <taxon>Flavobacteriales</taxon>
        <taxon>Weeksellaceae</taxon>
        <taxon>Chryseobacterium group</taxon>
        <taxon>Chryseobacterium</taxon>
    </lineage>
</organism>
<reference evidence="2" key="1">
    <citation type="submission" date="2022-10" db="EMBL/GenBank/DDBJ databases">
        <title>Chryseobacterium babae sp. nov. isolated from the gut of the beetle Oryctes rhinoceros, and Chryseobacterium kimseyorum sp. nov., isolated from a stick insect rearing cage.</title>
        <authorList>
            <person name="Shelomi M."/>
            <person name="Han C.-J."/>
            <person name="Chen W.-M."/>
            <person name="Chen H.-K."/>
            <person name="Liaw S.-J."/>
            <person name="Muhle E."/>
            <person name="Clermont D."/>
        </authorList>
    </citation>
    <scope>NUCLEOTIDE SEQUENCE</scope>
    <source>
        <strain evidence="2">09-1422</strain>
    </source>
</reference>
<protein>
    <submittedName>
        <fullName evidence="2">Crp/Fnr family transcriptional regulator</fullName>
    </submittedName>
</protein>
<dbReference type="Pfam" id="PF00027">
    <property type="entry name" value="cNMP_binding"/>
    <property type="match status" value="1"/>
</dbReference>
<name>A0ABT3I2M6_9FLAO</name>
<dbReference type="InterPro" id="IPR000595">
    <property type="entry name" value="cNMP-bd_dom"/>
</dbReference>
<dbReference type="EMBL" id="JAPDHW010000016">
    <property type="protein sequence ID" value="MCW3170262.1"/>
    <property type="molecule type" value="Genomic_DNA"/>
</dbReference>
<dbReference type="InterPro" id="IPR014710">
    <property type="entry name" value="RmlC-like_jellyroll"/>
</dbReference>
<comment type="caution">
    <text evidence="2">The sequence shown here is derived from an EMBL/GenBank/DDBJ whole genome shotgun (WGS) entry which is preliminary data.</text>
</comment>
<evidence type="ECO:0000313" key="2">
    <source>
        <dbReference type="EMBL" id="MCW3170262.1"/>
    </source>
</evidence>
<dbReference type="PANTHER" id="PTHR24567:SF28">
    <property type="entry name" value="LISTERIOLYSIN REGULATORY PROTEIN"/>
    <property type="match status" value="1"/>
</dbReference>
<proteinExistence type="predicted"/>
<dbReference type="SMART" id="SM00100">
    <property type="entry name" value="cNMP"/>
    <property type="match status" value="1"/>
</dbReference>